<accession>A0A6L9MMU9</accession>
<feature type="region of interest" description="Disordered" evidence="1">
    <location>
        <begin position="45"/>
        <end position="84"/>
    </location>
</feature>
<feature type="region of interest" description="Disordered" evidence="1">
    <location>
        <begin position="1"/>
        <end position="25"/>
    </location>
</feature>
<dbReference type="RefSeq" id="WP_163045628.1">
    <property type="nucleotide sequence ID" value="NZ_JAAAMJ010000020.1"/>
</dbReference>
<reference evidence="2 3" key="1">
    <citation type="submission" date="2020-01" db="EMBL/GenBank/DDBJ databases">
        <title>Genomes of bacteria type strains.</title>
        <authorList>
            <person name="Chen J."/>
            <person name="Zhu S."/>
            <person name="Chen J."/>
        </authorList>
    </citation>
    <scope>NUCLEOTIDE SEQUENCE [LARGE SCALE GENOMIC DNA]</scope>
    <source>
        <strain evidence="2 3">KCTC 52919</strain>
    </source>
</reference>
<feature type="compositionally biased region" description="Basic and acidic residues" evidence="1">
    <location>
        <begin position="74"/>
        <end position="84"/>
    </location>
</feature>
<sequence length="84" mass="9319">MSAKKQRPQRGDPIAKDASERDISAITGMSRRKIWQAKKIAEIPEHEFERMVESDDPPTQPSGGGSPASQVEPPRAEDLPALRR</sequence>
<evidence type="ECO:0000313" key="3">
    <source>
        <dbReference type="Proteomes" id="UP000476332"/>
    </source>
</evidence>
<organism evidence="2 3">
    <name type="scientific">Aurantimonas aggregata</name>
    <dbReference type="NCBI Taxonomy" id="2047720"/>
    <lineage>
        <taxon>Bacteria</taxon>
        <taxon>Pseudomonadati</taxon>
        <taxon>Pseudomonadota</taxon>
        <taxon>Alphaproteobacteria</taxon>
        <taxon>Hyphomicrobiales</taxon>
        <taxon>Aurantimonadaceae</taxon>
        <taxon>Aurantimonas</taxon>
    </lineage>
</organism>
<comment type="caution">
    <text evidence="2">The sequence shown here is derived from an EMBL/GenBank/DDBJ whole genome shotgun (WGS) entry which is preliminary data.</text>
</comment>
<name>A0A6L9MMU9_9HYPH</name>
<dbReference type="EMBL" id="JAAAMJ010000020">
    <property type="protein sequence ID" value="NDV88778.1"/>
    <property type="molecule type" value="Genomic_DNA"/>
</dbReference>
<dbReference type="Proteomes" id="UP000476332">
    <property type="component" value="Unassembled WGS sequence"/>
</dbReference>
<proteinExistence type="predicted"/>
<keyword evidence="3" id="KW-1185">Reference proteome</keyword>
<gene>
    <name evidence="2" type="ORF">GTW51_18955</name>
</gene>
<dbReference type="AlphaFoldDB" id="A0A6L9MMU9"/>
<protein>
    <submittedName>
        <fullName evidence="2">Uncharacterized protein</fullName>
    </submittedName>
</protein>
<evidence type="ECO:0000313" key="2">
    <source>
        <dbReference type="EMBL" id="NDV88778.1"/>
    </source>
</evidence>
<feature type="compositionally biased region" description="Basic and acidic residues" evidence="1">
    <location>
        <begin position="9"/>
        <end position="23"/>
    </location>
</feature>
<evidence type="ECO:0000256" key="1">
    <source>
        <dbReference type="SAM" id="MobiDB-lite"/>
    </source>
</evidence>